<dbReference type="InterPro" id="IPR006626">
    <property type="entry name" value="PbH1"/>
</dbReference>
<dbReference type="Pfam" id="PF13229">
    <property type="entry name" value="Beta_helix"/>
    <property type="match status" value="1"/>
</dbReference>
<dbReference type="SUPFAM" id="SSF51126">
    <property type="entry name" value="Pectin lyase-like"/>
    <property type="match status" value="1"/>
</dbReference>
<dbReference type="SMART" id="SM00710">
    <property type="entry name" value="PbH1"/>
    <property type="match status" value="5"/>
</dbReference>
<name>A0ABX4XRI6_9LIST</name>
<feature type="signal peptide" evidence="1">
    <location>
        <begin position="1"/>
        <end position="23"/>
    </location>
</feature>
<keyword evidence="1" id="KW-0732">Signal</keyword>
<evidence type="ECO:0000259" key="2">
    <source>
        <dbReference type="Pfam" id="PF13229"/>
    </source>
</evidence>
<protein>
    <recommendedName>
        <fullName evidence="2">Right handed beta helix domain-containing protein</fullName>
    </recommendedName>
</protein>
<evidence type="ECO:0000313" key="3">
    <source>
        <dbReference type="EMBL" id="PNP95021.1"/>
    </source>
</evidence>
<dbReference type="Proteomes" id="UP000236500">
    <property type="component" value="Unassembled WGS sequence"/>
</dbReference>
<dbReference type="Gene3D" id="2.160.20.10">
    <property type="entry name" value="Single-stranded right-handed beta-helix, Pectin lyase-like"/>
    <property type="match status" value="1"/>
</dbReference>
<dbReference type="RefSeq" id="WP_159106209.1">
    <property type="nucleotide sequence ID" value="NZ_CP113980.1"/>
</dbReference>
<dbReference type="EMBL" id="MPDH01000001">
    <property type="protein sequence ID" value="PNP95021.1"/>
    <property type="molecule type" value="Genomic_DNA"/>
</dbReference>
<accession>A0ABX4XRI6</accession>
<evidence type="ECO:0000256" key="1">
    <source>
        <dbReference type="SAM" id="SignalP"/>
    </source>
</evidence>
<dbReference type="InterPro" id="IPR039448">
    <property type="entry name" value="Beta_helix"/>
</dbReference>
<comment type="caution">
    <text evidence="3">The sequence shown here is derived from an EMBL/GenBank/DDBJ whole genome shotgun (WGS) entry which is preliminary data.</text>
</comment>
<proteinExistence type="predicted"/>
<reference evidence="3 4" key="1">
    <citation type="submission" date="2016-11" db="EMBL/GenBank/DDBJ databases">
        <title>Whole Genome Sequence of Listeria newyorkensis.</title>
        <authorList>
            <person name="Frink S."/>
            <person name="Morales C."/>
            <person name="Kiang D."/>
        </authorList>
    </citation>
    <scope>NUCLEOTIDE SEQUENCE [LARGE SCALE GENOMIC DNA]</scope>
    <source>
        <strain evidence="3 4">F1604011-044</strain>
    </source>
</reference>
<keyword evidence="4" id="KW-1185">Reference proteome</keyword>
<dbReference type="InterPro" id="IPR011050">
    <property type="entry name" value="Pectin_lyase_fold/virulence"/>
</dbReference>
<organism evidence="3 4">
    <name type="scientific">Listeria newyorkensis</name>
    <dbReference type="NCBI Taxonomy" id="1497681"/>
    <lineage>
        <taxon>Bacteria</taxon>
        <taxon>Bacillati</taxon>
        <taxon>Bacillota</taxon>
        <taxon>Bacilli</taxon>
        <taxon>Bacillales</taxon>
        <taxon>Listeriaceae</taxon>
        <taxon>Listeria</taxon>
    </lineage>
</organism>
<feature type="domain" description="Right handed beta helix" evidence="2">
    <location>
        <begin position="159"/>
        <end position="248"/>
    </location>
</feature>
<evidence type="ECO:0000313" key="4">
    <source>
        <dbReference type="Proteomes" id="UP000236500"/>
    </source>
</evidence>
<feature type="chain" id="PRO_5047230546" description="Right handed beta helix domain-containing protein" evidence="1">
    <location>
        <begin position="24"/>
        <end position="821"/>
    </location>
</feature>
<sequence length="821" mass="91687">MKKLLFMLIVVVFCAVGHQGIQAETNELDLNKYVTANNKELAEQNAYNWNDLMRKLDSSEPTTIYVPKGDFYFSQTLAIPSNVTIIGAGNHDTAFIFTKVVVGITNRFPANEMRASGIRLENLKITYADAAVDQKASSLVSFGTAYDEASYEDYQVIDTLTIENCIIDAKKKGSSALYLGRVANATISGNVIRNSGLQNGIGLEFCKNVRIYDNELTDLGRSGIQMYRFNGGKNEPILIENNRITNWMQRYGYEHFKTKYEAGIPVDVMNDAGIDSYGPKNENLMIKNNVLTAGRVNSYNPNNTKILADYGENIYKEHVIFFTGIRLCGVKDLLAKGNEVDLKGRDIFTLVYINSREKEKDGAPIVTKPDNIMLEQNTFRAEGNIRYPVRIFEGDTAGIAFTNNQFAVDGKLVDNGYFAFFTVSSTTEKLLLIGNKIEMSTRLDHLVSVSDNEYNGEKVKLAELGMVLNTWNGDVAKKVRGNIGSLDGTYFLQDKPLYTNTNLYTGQYREPVWKVRLVKNGVVIKQAEMDEAVKSYTFRGVDGLVKEDGASYELLSVDKAYKEVLRIPLMVLPILDVPAYIIGTSDYQGRFGGAITKVRLLKNKQVLKQADTIGADYRFKDMKSLIQDDGSSYEIIGVDKNYQEVIRIPLEMRSILTVPEYTVGDRELTGDFQDNICFVRLYKDGNIVKNADITANKYALKGLENIVAKDGSNYEVAGLDASYKEVVRIDLKVNALQVSLTPNLYTLGARENSGVFDGPVARVRLSKNGAIVKQADVDVLAKTYVLKGLDTIVQKDGSKYELVGVDQFFKEIIRVDFRIAN</sequence>
<dbReference type="InterPro" id="IPR012334">
    <property type="entry name" value="Pectin_lyas_fold"/>
</dbReference>
<gene>
    <name evidence="3" type="ORF">BMT55_01340</name>
</gene>